<feature type="region of interest" description="Disordered" evidence="1">
    <location>
        <begin position="144"/>
        <end position="209"/>
    </location>
</feature>
<dbReference type="Pfam" id="PF19921">
    <property type="entry name" value="bpX5"/>
    <property type="match status" value="1"/>
</dbReference>
<protein>
    <recommendedName>
        <fullName evidence="2">MoxR-vWA-beta-propeller ternary system domain-containing protein</fullName>
    </recommendedName>
</protein>
<evidence type="ECO:0000313" key="4">
    <source>
        <dbReference type="Proteomes" id="UP001499987"/>
    </source>
</evidence>
<gene>
    <name evidence="3" type="ORF">GCM10009663_46580</name>
</gene>
<comment type="caution">
    <text evidence="3">The sequence shown here is derived from an EMBL/GenBank/DDBJ whole genome shotgun (WGS) entry which is preliminary data.</text>
</comment>
<evidence type="ECO:0000313" key="3">
    <source>
        <dbReference type="EMBL" id="GAA1098453.1"/>
    </source>
</evidence>
<dbReference type="EMBL" id="BAAALD010000048">
    <property type="protein sequence ID" value="GAA1098453.1"/>
    <property type="molecule type" value="Genomic_DNA"/>
</dbReference>
<feature type="compositionally biased region" description="Pro residues" evidence="1">
    <location>
        <begin position="178"/>
        <end position="196"/>
    </location>
</feature>
<proteinExistence type="predicted"/>
<keyword evidence="4" id="KW-1185">Reference proteome</keyword>
<evidence type="ECO:0000259" key="2">
    <source>
        <dbReference type="Pfam" id="PF19921"/>
    </source>
</evidence>
<evidence type="ECO:0000256" key="1">
    <source>
        <dbReference type="SAM" id="MobiDB-lite"/>
    </source>
</evidence>
<name>A0ABN1TQP2_9ACTN</name>
<dbReference type="InterPro" id="IPR045548">
    <property type="entry name" value="bpX5"/>
</dbReference>
<dbReference type="RefSeq" id="WP_344625597.1">
    <property type="nucleotide sequence ID" value="NZ_BAAALD010000048.1"/>
</dbReference>
<organism evidence="3 4">
    <name type="scientific">Kitasatospora arboriphila</name>
    <dbReference type="NCBI Taxonomy" id="258052"/>
    <lineage>
        <taxon>Bacteria</taxon>
        <taxon>Bacillati</taxon>
        <taxon>Actinomycetota</taxon>
        <taxon>Actinomycetes</taxon>
        <taxon>Kitasatosporales</taxon>
        <taxon>Streptomycetaceae</taxon>
        <taxon>Kitasatospora</taxon>
    </lineage>
</organism>
<sequence length="209" mass="20616">MTTAQPSVPARTSGPGGAVTPGPPVAPGSAAEPVFALRWERREPPLPPAAVLAVGDAVPALAAATRARLLAGVRLGTLADAGALLVLGAADDLPWADGARYLGREGELLVPTTARPLPVPALWPAALGARRGQVCVLLPGHAMVADPPPPTTDPAALDRFLPAEPDTEPGSAAEPEPDAAPGPGPDAAPAPAPGPAPGSAEQPTGSRPA</sequence>
<dbReference type="Proteomes" id="UP001499987">
    <property type="component" value="Unassembled WGS sequence"/>
</dbReference>
<feature type="domain" description="MoxR-vWA-beta-propeller ternary system" evidence="2">
    <location>
        <begin position="37"/>
        <end position="140"/>
    </location>
</feature>
<reference evidence="3 4" key="1">
    <citation type="journal article" date="2019" name="Int. J. Syst. Evol. Microbiol.">
        <title>The Global Catalogue of Microorganisms (GCM) 10K type strain sequencing project: providing services to taxonomists for standard genome sequencing and annotation.</title>
        <authorList>
            <consortium name="The Broad Institute Genomics Platform"/>
            <consortium name="The Broad Institute Genome Sequencing Center for Infectious Disease"/>
            <person name="Wu L."/>
            <person name="Ma J."/>
        </authorList>
    </citation>
    <scope>NUCLEOTIDE SEQUENCE [LARGE SCALE GENOMIC DNA]</scope>
    <source>
        <strain evidence="3 4">JCM 13002</strain>
    </source>
</reference>
<feature type="compositionally biased region" description="Low complexity" evidence="1">
    <location>
        <begin position="168"/>
        <end position="177"/>
    </location>
</feature>
<feature type="region of interest" description="Disordered" evidence="1">
    <location>
        <begin position="1"/>
        <end position="28"/>
    </location>
</feature>
<accession>A0ABN1TQP2</accession>